<dbReference type="HAMAP" id="MF_00418">
    <property type="entry name" value="DapA"/>
    <property type="match status" value="1"/>
</dbReference>
<comment type="caution">
    <text evidence="11">Was originally thought to be a dihydrodipicolinate synthase (DHDPS), catalyzing the condensation of (S)-aspartate-beta-semialdehyde [(S)-ASA] and pyruvate to dihydrodipicolinate (DHDP). However, it was shown in E.coli that the product of the enzymatic reaction is not dihydrodipicolinate but in fact (4S)-4-hydroxy-2,3,4,5-tetrahydro-(2S)-dipicolinic acid (HTPA), and that the consecutive dehydration reaction leading to DHDP is not spontaneous but catalyzed by DapB.</text>
</comment>
<evidence type="ECO:0000256" key="8">
    <source>
        <dbReference type="ARBA" id="ARBA00023239"/>
    </source>
</evidence>
<evidence type="ECO:0000256" key="12">
    <source>
        <dbReference type="PIRSR" id="PIRSR001365-1"/>
    </source>
</evidence>
<gene>
    <name evidence="11 15" type="primary">dapA</name>
    <name evidence="15" type="ORF">ACFQGB_00290</name>
</gene>
<dbReference type="PROSITE" id="PS00666">
    <property type="entry name" value="DHDPS_2"/>
    <property type="match status" value="1"/>
</dbReference>
<dbReference type="InterPro" id="IPR005263">
    <property type="entry name" value="DapA"/>
</dbReference>
<comment type="subcellular location">
    <subcellularLocation>
        <location evidence="11">Cytoplasm</location>
    </subcellularLocation>
</comment>
<name>A0ABD5VEJ3_9EURY</name>
<evidence type="ECO:0000256" key="4">
    <source>
        <dbReference type="ARBA" id="ARBA00022490"/>
    </source>
</evidence>
<dbReference type="GO" id="GO:0009089">
    <property type="term" value="P:lysine biosynthetic process via diaminopimelate"/>
    <property type="evidence" value="ECO:0007669"/>
    <property type="project" value="UniProtKB-UniRule"/>
</dbReference>
<keyword evidence="6 11" id="KW-0220">Diaminopimelate biosynthesis</keyword>
<evidence type="ECO:0000256" key="9">
    <source>
        <dbReference type="ARBA" id="ARBA00023270"/>
    </source>
</evidence>
<comment type="pathway">
    <text evidence="2 11">Amino-acid biosynthesis; L-lysine biosynthesis via DAP pathway; (S)-tetrahydrodipicolinate from L-aspartate: step 3/4.</text>
</comment>
<dbReference type="PRINTS" id="PR00146">
    <property type="entry name" value="DHPICSNTHASE"/>
</dbReference>
<evidence type="ECO:0000256" key="10">
    <source>
        <dbReference type="ARBA" id="ARBA00047836"/>
    </source>
</evidence>
<proteinExistence type="inferred from homology"/>
<dbReference type="AlphaFoldDB" id="A0ABD5VEJ3"/>
<accession>A0ABD5VEJ3</accession>
<dbReference type="SUPFAM" id="SSF51569">
    <property type="entry name" value="Aldolase"/>
    <property type="match status" value="1"/>
</dbReference>
<evidence type="ECO:0000256" key="2">
    <source>
        <dbReference type="ARBA" id="ARBA00005120"/>
    </source>
</evidence>
<evidence type="ECO:0000256" key="3">
    <source>
        <dbReference type="ARBA" id="ARBA00012086"/>
    </source>
</evidence>
<feature type="active site" description="Schiff-base intermediate with substrate" evidence="11 12">
    <location>
        <position position="165"/>
    </location>
</feature>
<feature type="site" description="Part of a proton relay during catalysis" evidence="11">
    <location>
        <position position="111"/>
    </location>
</feature>
<dbReference type="GO" id="GO:0019877">
    <property type="term" value="P:diaminopimelate biosynthetic process"/>
    <property type="evidence" value="ECO:0007669"/>
    <property type="project" value="UniProtKB-UniRule"/>
</dbReference>
<feature type="compositionally biased region" description="Acidic residues" evidence="14">
    <location>
        <begin position="307"/>
        <end position="317"/>
    </location>
</feature>
<feature type="binding site" evidence="11 13">
    <location>
        <position position="50"/>
    </location>
    <ligand>
        <name>pyruvate</name>
        <dbReference type="ChEBI" id="CHEBI:15361"/>
    </ligand>
</feature>
<dbReference type="PROSITE" id="PS00665">
    <property type="entry name" value="DHDPS_1"/>
    <property type="match status" value="1"/>
</dbReference>
<keyword evidence="4 11" id="KW-0963">Cytoplasm</keyword>
<evidence type="ECO:0000256" key="14">
    <source>
        <dbReference type="SAM" id="MobiDB-lite"/>
    </source>
</evidence>
<comment type="function">
    <text evidence="1 11">Catalyzes the condensation of (S)-aspartate-beta-semialdehyde [(S)-ASA] and pyruvate to 4-hydroxy-tetrahydrodipicolinate (HTPA).</text>
</comment>
<dbReference type="InterPro" id="IPR002220">
    <property type="entry name" value="DapA-like"/>
</dbReference>
<dbReference type="NCBIfam" id="TIGR00674">
    <property type="entry name" value="dapA"/>
    <property type="match status" value="1"/>
</dbReference>
<dbReference type="RefSeq" id="WP_336348324.1">
    <property type="nucleotide sequence ID" value="NZ_JAZAQL010000001.1"/>
</dbReference>
<dbReference type="PANTHER" id="PTHR12128:SF66">
    <property type="entry name" value="4-HYDROXY-2-OXOGLUTARATE ALDOLASE, MITOCHONDRIAL"/>
    <property type="match status" value="1"/>
</dbReference>
<comment type="subunit">
    <text evidence="11">Homotetramer; dimer of dimers.</text>
</comment>
<dbReference type="EC" id="4.3.3.7" evidence="3 11"/>
<dbReference type="Gene3D" id="3.20.20.70">
    <property type="entry name" value="Aldolase class I"/>
    <property type="match status" value="1"/>
</dbReference>
<evidence type="ECO:0000313" key="16">
    <source>
        <dbReference type="Proteomes" id="UP001596395"/>
    </source>
</evidence>
<dbReference type="SMART" id="SM01130">
    <property type="entry name" value="DHDPS"/>
    <property type="match status" value="1"/>
</dbReference>
<dbReference type="GO" id="GO:0008675">
    <property type="term" value="F:2-dehydro-3-deoxy-phosphogluconate aldolase activity"/>
    <property type="evidence" value="ECO:0007669"/>
    <property type="project" value="UniProtKB-ARBA"/>
</dbReference>
<keyword evidence="7 11" id="KW-0457">Lysine biosynthesis</keyword>
<comment type="catalytic activity">
    <reaction evidence="10 11">
        <text>L-aspartate 4-semialdehyde + pyruvate = (2S,4S)-4-hydroxy-2,3,4,5-tetrahydrodipicolinate + H2O + H(+)</text>
        <dbReference type="Rhea" id="RHEA:34171"/>
        <dbReference type="ChEBI" id="CHEBI:15361"/>
        <dbReference type="ChEBI" id="CHEBI:15377"/>
        <dbReference type="ChEBI" id="CHEBI:15378"/>
        <dbReference type="ChEBI" id="CHEBI:67139"/>
        <dbReference type="ChEBI" id="CHEBI:537519"/>
        <dbReference type="EC" id="4.3.3.7"/>
    </reaction>
</comment>
<organism evidence="15 16">
    <name type="scientific">Halorubellus litoreus</name>
    <dbReference type="NCBI Taxonomy" id="755308"/>
    <lineage>
        <taxon>Archaea</taxon>
        <taxon>Methanobacteriati</taxon>
        <taxon>Methanobacteriota</taxon>
        <taxon>Stenosarchaea group</taxon>
        <taxon>Halobacteria</taxon>
        <taxon>Halobacteriales</taxon>
        <taxon>Halorubellaceae</taxon>
        <taxon>Halorubellus</taxon>
    </lineage>
</organism>
<keyword evidence="9 11" id="KW-0704">Schiff base</keyword>
<dbReference type="CDD" id="cd00950">
    <property type="entry name" value="DHDPS"/>
    <property type="match status" value="1"/>
</dbReference>
<feature type="active site" description="Proton donor/acceptor" evidence="11 12">
    <location>
        <position position="137"/>
    </location>
</feature>
<feature type="region of interest" description="Disordered" evidence="14">
    <location>
        <begin position="297"/>
        <end position="317"/>
    </location>
</feature>
<keyword evidence="5 11" id="KW-0028">Amino-acid biosynthesis</keyword>
<evidence type="ECO:0000256" key="11">
    <source>
        <dbReference type="HAMAP-Rule" id="MF_00418"/>
    </source>
</evidence>
<dbReference type="EMBL" id="JBHSXN010000001">
    <property type="protein sequence ID" value="MFC6951286.1"/>
    <property type="molecule type" value="Genomic_DNA"/>
</dbReference>
<dbReference type="Pfam" id="PF00701">
    <property type="entry name" value="DHDPS"/>
    <property type="match status" value="1"/>
</dbReference>
<protein>
    <recommendedName>
        <fullName evidence="3 11">4-hydroxy-tetrahydrodipicolinate synthase</fullName>
        <shortName evidence="11">HTPA synthase</shortName>
        <ecNumber evidence="3 11">4.3.3.7</ecNumber>
    </recommendedName>
</protein>
<keyword evidence="8 11" id="KW-0456">Lyase</keyword>
<dbReference type="PANTHER" id="PTHR12128">
    <property type="entry name" value="DIHYDRODIPICOLINATE SYNTHASE"/>
    <property type="match status" value="1"/>
</dbReference>
<evidence type="ECO:0000256" key="6">
    <source>
        <dbReference type="ARBA" id="ARBA00022915"/>
    </source>
</evidence>
<comment type="similarity">
    <text evidence="11">Belongs to the DapA family.</text>
</comment>
<evidence type="ECO:0000256" key="13">
    <source>
        <dbReference type="PIRSR" id="PIRSR001365-2"/>
    </source>
</evidence>
<dbReference type="GO" id="GO:0005737">
    <property type="term" value="C:cytoplasm"/>
    <property type="evidence" value="ECO:0007669"/>
    <property type="project" value="UniProtKB-SubCell"/>
</dbReference>
<dbReference type="InterPro" id="IPR013785">
    <property type="entry name" value="Aldolase_TIM"/>
</dbReference>
<comment type="caution">
    <text evidence="15">The sequence shown here is derived from an EMBL/GenBank/DDBJ whole genome shotgun (WGS) entry which is preliminary data.</text>
</comment>
<evidence type="ECO:0000256" key="7">
    <source>
        <dbReference type="ARBA" id="ARBA00023154"/>
    </source>
</evidence>
<feature type="binding site" evidence="11 13">
    <location>
        <position position="208"/>
    </location>
    <ligand>
        <name>pyruvate</name>
        <dbReference type="ChEBI" id="CHEBI:15361"/>
    </ligand>
</feature>
<keyword evidence="16" id="KW-1185">Reference proteome</keyword>
<feature type="site" description="Part of a proton relay during catalysis" evidence="11">
    <location>
        <position position="49"/>
    </location>
</feature>
<evidence type="ECO:0000256" key="1">
    <source>
        <dbReference type="ARBA" id="ARBA00003294"/>
    </source>
</evidence>
<dbReference type="InterPro" id="IPR020625">
    <property type="entry name" value="Schiff_base-form_aldolases_AS"/>
</dbReference>
<dbReference type="PIRSF" id="PIRSF001365">
    <property type="entry name" value="DHDPS"/>
    <property type="match status" value="1"/>
</dbReference>
<reference evidence="15 16" key="1">
    <citation type="journal article" date="2019" name="Int. J. Syst. Evol. Microbiol.">
        <title>The Global Catalogue of Microorganisms (GCM) 10K type strain sequencing project: providing services to taxonomists for standard genome sequencing and annotation.</title>
        <authorList>
            <consortium name="The Broad Institute Genomics Platform"/>
            <consortium name="The Broad Institute Genome Sequencing Center for Infectious Disease"/>
            <person name="Wu L."/>
            <person name="Ma J."/>
        </authorList>
    </citation>
    <scope>NUCLEOTIDE SEQUENCE [LARGE SCALE GENOMIC DNA]</scope>
    <source>
        <strain evidence="15 16">GX26</strain>
    </source>
</reference>
<evidence type="ECO:0000313" key="15">
    <source>
        <dbReference type="EMBL" id="MFC6951286.1"/>
    </source>
</evidence>
<dbReference type="GO" id="GO:0008840">
    <property type="term" value="F:4-hydroxy-tetrahydrodipicolinate synthase activity"/>
    <property type="evidence" value="ECO:0007669"/>
    <property type="project" value="UniProtKB-UniRule"/>
</dbReference>
<evidence type="ECO:0000256" key="5">
    <source>
        <dbReference type="ARBA" id="ARBA00022605"/>
    </source>
</evidence>
<dbReference type="Proteomes" id="UP001596395">
    <property type="component" value="Unassembled WGS sequence"/>
</dbReference>
<dbReference type="InterPro" id="IPR020624">
    <property type="entry name" value="Schiff_base-form_aldolases_CS"/>
</dbReference>
<sequence>MTDHIDLRGVYPALTTPFASDGSIDFETLRENARRVEAAGVDGVVPVGSTGESATLTHDEHVEVVEAVADAVDDVPVIAGAGSNNTREALDLGERSVEAGADALLLISPYYNKPEQRGLRAHYETLADEIDAPQIVYNVPSRTGRNIEPDTAVALAAHENIVGFKAASGDLGQITEIVERTRDEEFAVLSGDDALTLPICSMGGQGTISVVANVEPERTTAMVGAALAGDYETARAIHHELGELNRALFWETNPIPVKEAMHIRGHHAPELRSPLGRLAPEYRDDLAAVLDDLDDFEREQYDRGDGSADDQLAEVDS</sequence>